<dbReference type="EMBL" id="JACJID010000002">
    <property type="protein sequence ID" value="MBA8925467.1"/>
    <property type="molecule type" value="Genomic_DNA"/>
</dbReference>
<feature type="compositionally biased region" description="Pro residues" evidence="1">
    <location>
        <begin position="17"/>
        <end position="36"/>
    </location>
</feature>
<comment type="caution">
    <text evidence="2">The sequence shown here is derived from an EMBL/GenBank/DDBJ whole genome shotgun (WGS) entry which is preliminary data.</text>
</comment>
<protein>
    <submittedName>
        <fullName evidence="2">Uncharacterized protein</fullName>
    </submittedName>
</protein>
<feature type="region of interest" description="Disordered" evidence="1">
    <location>
        <begin position="1"/>
        <end position="45"/>
    </location>
</feature>
<evidence type="ECO:0000256" key="1">
    <source>
        <dbReference type="SAM" id="MobiDB-lite"/>
    </source>
</evidence>
<evidence type="ECO:0000313" key="2">
    <source>
        <dbReference type="EMBL" id="MBA8925467.1"/>
    </source>
</evidence>
<name>A0ABR6BF33_9PSEU</name>
<dbReference type="Proteomes" id="UP000517916">
    <property type="component" value="Unassembled WGS sequence"/>
</dbReference>
<keyword evidence="3" id="KW-1185">Reference proteome</keyword>
<dbReference type="RefSeq" id="WP_182837344.1">
    <property type="nucleotide sequence ID" value="NZ_BAAABQ010000084.1"/>
</dbReference>
<gene>
    <name evidence="2" type="ORF">BC739_002666</name>
</gene>
<organism evidence="2 3">
    <name type="scientific">Kutzneria viridogrisea</name>
    <dbReference type="NCBI Taxonomy" id="47990"/>
    <lineage>
        <taxon>Bacteria</taxon>
        <taxon>Bacillati</taxon>
        <taxon>Actinomycetota</taxon>
        <taxon>Actinomycetes</taxon>
        <taxon>Pseudonocardiales</taxon>
        <taxon>Pseudonocardiaceae</taxon>
        <taxon>Kutzneria</taxon>
    </lineage>
</organism>
<evidence type="ECO:0000313" key="3">
    <source>
        <dbReference type="Proteomes" id="UP000517916"/>
    </source>
</evidence>
<reference evidence="2 3" key="1">
    <citation type="submission" date="2020-08" db="EMBL/GenBank/DDBJ databases">
        <title>Genomic Encyclopedia of Archaeal and Bacterial Type Strains, Phase II (KMG-II): from individual species to whole genera.</title>
        <authorList>
            <person name="Goeker M."/>
        </authorList>
    </citation>
    <scope>NUCLEOTIDE SEQUENCE [LARGE SCALE GENOMIC DNA]</scope>
    <source>
        <strain evidence="2 3">DSM 43850</strain>
    </source>
</reference>
<proteinExistence type="predicted"/>
<sequence>MTRDFHCGYRPALQTPPSGPVKPGPMGPGPLSPGPLRPRRPADPR</sequence>
<accession>A0ABR6BF33</accession>